<dbReference type="RefSeq" id="WP_054774401.1">
    <property type="nucleotide sequence ID" value="NZ_AP019782.1"/>
</dbReference>
<gene>
    <name evidence="2" type="ORF">MoryE10_16000</name>
</gene>
<evidence type="ECO:0008006" key="4">
    <source>
        <dbReference type="Google" id="ProtNLM"/>
    </source>
</evidence>
<dbReference type="InterPro" id="IPR021698">
    <property type="entry name" value="DUF3280"/>
</dbReference>
<dbReference type="Pfam" id="PF11684">
    <property type="entry name" value="DUF3280"/>
    <property type="match status" value="1"/>
</dbReference>
<name>A0A8D5AJN8_9GAMM</name>
<protein>
    <recommendedName>
        <fullName evidence="4">DUF2380 domain-containing protein</fullName>
    </recommendedName>
</protein>
<evidence type="ECO:0000256" key="1">
    <source>
        <dbReference type="SAM" id="SignalP"/>
    </source>
</evidence>
<reference evidence="2" key="1">
    <citation type="submission" date="2019-06" db="EMBL/GenBank/DDBJ databases">
        <title>Complete genome sequence of Methylogaea oryzae strain JCM16910.</title>
        <authorList>
            <person name="Asakawa S."/>
        </authorList>
    </citation>
    <scope>NUCLEOTIDE SEQUENCE</scope>
    <source>
        <strain evidence="2">E10</strain>
    </source>
</reference>
<dbReference type="KEGG" id="moz:MoryE10_16000"/>
<dbReference type="EMBL" id="AP019782">
    <property type="protein sequence ID" value="BBL70994.1"/>
    <property type="molecule type" value="Genomic_DNA"/>
</dbReference>
<evidence type="ECO:0000313" key="3">
    <source>
        <dbReference type="Proteomes" id="UP000824988"/>
    </source>
</evidence>
<accession>A0A8D5AJN8</accession>
<evidence type="ECO:0000313" key="2">
    <source>
        <dbReference type="EMBL" id="BBL70994.1"/>
    </source>
</evidence>
<organism evidence="2 3">
    <name type="scientific">Methylogaea oryzae</name>
    <dbReference type="NCBI Taxonomy" id="1295382"/>
    <lineage>
        <taxon>Bacteria</taxon>
        <taxon>Pseudomonadati</taxon>
        <taxon>Pseudomonadota</taxon>
        <taxon>Gammaproteobacteria</taxon>
        <taxon>Methylococcales</taxon>
        <taxon>Methylococcaceae</taxon>
        <taxon>Methylogaea</taxon>
    </lineage>
</organism>
<keyword evidence="1" id="KW-0732">Signal</keyword>
<feature type="chain" id="PRO_5034195305" description="DUF2380 domain-containing protein" evidence="1">
    <location>
        <begin position="25"/>
        <end position="174"/>
    </location>
</feature>
<feature type="signal peptide" evidence="1">
    <location>
        <begin position="1"/>
        <end position="24"/>
    </location>
</feature>
<proteinExistence type="predicted"/>
<dbReference type="AlphaFoldDB" id="A0A8D5AJN8"/>
<sequence>MPLLKNPLGPVLALLLLVSLSAGADTPIAVLDFELHDITSNPGVAEEVRRTASLKPLLESSLSGKNGYRIVAVDADVQRAASHGFGYLWDHPDEAALLGKSLGSRFVIVGRVSKPSFLFVHFTARVVDVQTGRLVEEFVVEVKGQQQNFSGKGVENLARQIDAKLQTVARARPD</sequence>
<dbReference type="Proteomes" id="UP000824988">
    <property type="component" value="Chromosome"/>
</dbReference>
<keyword evidence="3" id="KW-1185">Reference proteome</keyword>
<dbReference type="Gene3D" id="3.40.50.10610">
    <property type="entry name" value="ABC-type transport auxiliary lipoprotein component"/>
    <property type="match status" value="1"/>
</dbReference>